<proteinExistence type="predicted"/>
<dbReference type="EMBL" id="AWUE01020087">
    <property type="protein sequence ID" value="OMO69968.1"/>
    <property type="molecule type" value="Genomic_DNA"/>
</dbReference>
<organism evidence="1 2">
    <name type="scientific">Corchorus olitorius</name>
    <dbReference type="NCBI Taxonomy" id="93759"/>
    <lineage>
        <taxon>Eukaryota</taxon>
        <taxon>Viridiplantae</taxon>
        <taxon>Streptophyta</taxon>
        <taxon>Embryophyta</taxon>
        <taxon>Tracheophyta</taxon>
        <taxon>Spermatophyta</taxon>
        <taxon>Magnoliopsida</taxon>
        <taxon>eudicotyledons</taxon>
        <taxon>Gunneridae</taxon>
        <taxon>Pentapetalae</taxon>
        <taxon>rosids</taxon>
        <taxon>malvids</taxon>
        <taxon>Malvales</taxon>
        <taxon>Malvaceae</taxon>
        <taxon>Grewioideae</taxon>
        <taxon>Apeibeae</taxon>
        <taxon>Corchorus</taxon>
    </lineage>
</organism>
<evidence type="ECO:0000313" key="2">
    <source>
        <dbReference type="Proteomes" id="UP000187203"/>
    </source>
</evidence>
<sequence length="29" mass="3329">MGRVGKKPMIKPFIRSVLEFDLLDPNPTE</sequence>
<comment type="caution">
    <text evidence="1">The sequence shown here is derived from an EMBL/GenBank/DDBJ whole genome shotgun (WGS) entry which is preliminary data.</text>
</comment>
<protein>
    <submittedName>
        <fullName evidence="1">Uncharacterized protein</fullName>
    </submittedName>
</protein>
<reference evidence="2" key="1">
    <citation type="submission" date="2013-09" db="EMBL/GenBank/DDBJ databases">
        <title>Corchorus olitorius genome sequencing.</title>
        <authorList>
            <person name="Alam M."/>
            <person name="Haque M.S."/>
            <person name="Islam M.S."/>
            <person name="Emdad E.M."/>
            <person name="Islam M.M."/>
            <person name="Ahmed B."/>
            <person name="Halim A."/>
            <person name="Hossen Q.M.M."/>
            <person name="Hossain M.Z."/>
            <person name="Ahmed R."/>
            <person name="Khan M.M."/>
            <person name="Islam R."/>
            <person name="Rashid M.M."/>
            <person name="Khan S.A."/>
            <person name="Rahman M.S."/>
            <person name="Alam M."/>
            <person name="Yahiya A.S."/>
            <person name="Khan M.S."/>
            <person name="Azam M.S."/>
            <person name="Haque T."/>
            <person name="Lashkar M.Z.H."/>
            <person name="Akhand A.I."/>
            <person name="Morshed G."/>
            <person name="Roy S."/>
            <person name="Uddin K.S."/>
            <person name="Rabeya T."/>
            <person name="Hossain A.S."/>
            <person name="Chowdhury A."/>
            <person name="Snigdha A.R."/>
            <person name="Mortoza M.S."/>
            <person name="Matin S.A."/>
            <person name="Hoque S.M.E."/>
            <person name="Islam M.K."/>
            <person name="Roy D.K."/>
            <person name="Haider R."/>
            <person name="Moosa M.M."/>
            <person name="Elias S.M."/>
            <person name="Hasan A.M."/>
            <person name="Jahan S."/>
            <person name="Shafiuddin M."/>
            <person name="Mahmood N."/>
            <person name="Shommy N.S."/>
        </authorList>
    </citation>
    <scope>NUCLEOTIDE SEQUENCE [LARGE SCALE GENOMIC DNA]</scope>
    <source>
        <strain evidence="2">cv. O-4</strain>
    </source>
</reference>
<accession>A0A1R3HI36</accession>
<dbReference type="Proteomes" id="UP000187203">
    <property type="component" value="Unassembled WGS sequence"/>
</dbReference>
<gene>
    <name evidence="1" type="ORF">COLO4_28835</name>
</gene>
<name>A0A1R3HI36_9ROSI</name>
<dbReference type="AlphaFoldDB" id="A0A1R3HI36"/>
<keyword evidence="2" id="KW-1185">Reference proteome</keyword>
<evidence type="ECO:0000313" key="1">
    <source>
        <dbReference type="EMBL" id="OMO69968.1"/>
    </source>
</evidence>